<dbReference type="PROSITE" id="PS50878">
    <property type="entry name" value="RT_POL"/>
    <property type="match status" value="1"/>
</dbReference>
<feature type="domain" description="Reverse transcriptase" evidence="2">
    <location>
        <begin position="131"/>
        <end position="406"/>
    </location>
</feature>
<dbReference type="SUPFAM" id="SSF56672">
    <property type="entry name" value="DNA/RNA polymerases"/>
    <property type="match status" value="1"/>
</dbReference>
<dbReference type="InterPro" id="IPR000477">
    <property type="entry name" value="RT_dom"/>
</dbReference>
<accession>A0ABP1Q4M2</accession>
<evidence type="ECO:0000259" key="2">
    <source>
        <dbReference type="PROSITE" id="PS50878"/>
    </source>
</evidence>
<evidence type="ECO:0000313" key="4">
    <source>
        <dbReference type="Proteomes" id="UP001642540"/>
    </source>
</evidence>
<name>A0ABP1Q4M2_9HEXA</name>
<evidence type="ECO:0000313" key="3">
    <source>
        <dbReference type="EMBL" id="CAL8089122.1"/>
    </source>
</evidence>
<dbReference type="CDD" id="cd01650">
    <property type="entry name" value="RT_nLTR_like"/>
    <property type="match status" value="1"/>
</dbReference>
<keyword evidence="1" id="KW-0472">Membrane</keyword>
<keyword evidence="1" id="KW-0812">Transmembrane</keyword>
<gene>
    <name evidence="3" type="ORF">ODALV1_LOCUS7269</name>
</gene>
<dbReference type="Pfam" id="PF00078">
    <property type="entry name" value="RVT_1"/>
    <property type="match status" value="1"/>
</dbReference>
<reference evidence="3 4" key="1">
    <citation type="submission" date="2024-08" db="EMBL/GenBank/DDBJ databases">
        <authorList>
            <person name="Cucini C."/>
            <person name="Frati F."/>
        </authorList>
    </citation>
    <scope>NUCLEOTIDE SEQUENCE [LARGE SCALE GENOMIC DNA]</scope>
</reference>
<sequence length="608" mass="70387">MNVLTNFRSKSNLKITKLVSNEGRVLESDEDICNQFASEFVVKSAESDVSDCLAELEDYEMITTTTPSTDQDSDNSINSTPYADRDITETEILEAISYVKKSKHTNTNVPMFIYKRFCNALVVPLRILLMNIFITGVVPDNFKLGYVTPLYKGKGRYTQSSSYRAIFSFPFIVRIYERILFRRLLGYVSEFFDKNQHGFRHARSCETAISVFTQDIYDGLDKTSGKAVAVFIDFSKAFDSVSHVLLIRKLIKNFGRKIPKILIELIINYFSNRKFRITNGKYESAEYYIRAGVPPGSILGALCYTIFVNDIGSAIALKYLLYADDLVIYTMCDTFIDGSKQLTEALIKLNVWCVENGLKINIDKTKCMRFYKANDHRARKSECGVVKLNDSPVEWVEQFTYLGVVLDSTLTFKQHQKRVEQKMNNALARLYSIRRLLTPKVMKIFISAYVVSIVDYVITIWAVRQNDLTTIQNKINRFVVAFYHPNSSKKRRQNIRHNNVNVCVLLNKIDLLTVSERRNLALIKCIKKWKKLDIFEGFFVNNPDRGTYKLPRHSKELYKQSIKWSASSTWNHYYNQIKNQLSDDTSHSELLELFKVAILKERKNIYLY</sequence>
<dbReference type="EMBL" id="CAXLJM020000023">
    <property type="protein sequence ID" value="CAL8089122.1"/>
    <property type="molecule type" value="Genomic_DNA"/>
</dbReference>
<keyword evidence="4" id="KW-1185">Reference proteome</keyword>
<protein>
    <recommendedName>
        <fullName evidence="2">Reverse transcriptase domain-containing protein</fullName>
    </recommendedName>
</protein>
<dbReference type="PANTHER" id="PTHR33332">
    <property type="entry name" value="REVERSE TRANSCRIPTASE DOMAIN-CONTAINING PROTEIN"/>
    <property type="match status" value="1"/>
</dbReference>
<dbReference type="InterPro" id="IPR043502">
    <property type="entry name" value="DNA/RNA_pol_sf"/>
</dbReference>
<dbReference type="Proteomes" id="UP001642540">
    <property type="component" value="Unassembled WGS sequence"/>
</dbReference>
<organism evidence="3 4">
    <name type="scientific">Orchesella dallaii</name>
    <dbReference type="NCBI Taxonomy" id="48710"/>
    <lineage>
        <taxon>Eukaryota</taxon>
        <taxon>Metazoa</taxon>
        <taxon>Ecdysozoa</taxon>
        <taxon>Arthropoda</taxon>
        <taxon>Hexapoda</taxon>
        <taxon>Collembola</taxon>
        <taxon>Entomobryomorpha</taxon>
        <taxon>Entomobryoidea</taxon>
        <taxon>Orchesellidae</taxon>
        <taxon>Orchesellinae</taxon>
        <taxon>Orchesella</taxon>
    </lineage>
</organism>
<evidence type="ECO:0000256" key="1">
    <source>
        <dbReference type="SAM" id="Phobius"/>
    </source>
</evidence>
<comment type="caution">
    <text evidence="3">The sequence shown here is derived from an EMBL/GenBank/DDBJ whole genome shotgun (WGS) entry which is preliminary data.</text>
</comment>
<proteinExistence type="predicted"/>
<keyword evidence="1" id="KW-1133">Transmembrane helix</keyword>
<feature type="transmembrane region" description="Helical" evidence="1">
    <location>
        <begin position="117"/>
        <end position="137"/>
    </location>
</feature>